<keyword evidence="2" id="KW-1185">Reference proteome</keyword>
<dbReference type="Gene3D" id="3.40.630.10">
    <property type="entry name" value="Zn peptidases"/>
    <property type="match status" value="1"/>
</dbReference>
<evidence type="ECO:0000313" key="1">
    <source>
        <dbReference type="EMBL" id="KAE8327196.1"/>
    </source>
</evidence>
<accession>A0A5N6X4E5</accession>
<organism evidence="1 2">
    <name type="scientific">Aspergillus sergii</name>
    <dbReference type="NCBI Taxonomy" id="1034303"/>
    <lineage>
        <taxon>Eukaryota</taxon>
        <taxon>Fungi</taxon>
        <taxon>Dikarya</taxon>
        <taxon>Ascomycota</taxon>
        <taxon>Pezizomycotina</taxon>
        <taxon>Eurotiomycetes</taxon>
        <taxon>Eurotiomycetidae</taxon>
        <taxon>Eurotiales</taxon>
        <taxon>Aspergillaceae</taxon>
        <taxon>Aspergillus</taxon>
        <taxon>Aspergillus subgen. Circumdati</taxon>
    </lineage>
</organism>
<dbReference type="PANTHER" id="PTHR30575:SF8">
    <property type="entry name" value="PEPTIDASE M20 DOMAIN-CONTAINING PROTEIN 2"/>
    <property type="match status" value="1"/>
</dbReference>
<dbReference type="PANTHER" id="PTHR30575">
    <property type="entry name" value="PEPTIDASE M20"/>
    <property type="match status" value="1"/>
</dbReference>
<gene>
    <name evidence="1" type="ORF">BDV39DRAFT_205327</name>
</gene>
<dbReference type="Proteomes" id="UP000325945">
    <property type="component" value="Unassembled WGS sequence"/>
</dbReference>
<name>A0A5N6X4E5_9EURO</name>
<dbReference type="AlphaFoldDB" id="A0A5N6X4E5"/>
<reference evidence="2" key="1">
    <citation type="submission" date="2019-04" db="EMBL/GenBank/DDBJ databases">
        <title>Friends and foes A comparative genomics studyof 23 Aspergillus species from section Flavi.</title>
        <authorList>
            <consortium name="DOE Joint Genome Institute"/>
            <person name="Kjaerbolling I."/>
            <person name="Vesth T."/>
            <person name="Frisvad J.C."/>
            <person name="Nybo J.L."/>
            <person name="Theobald S."/>
            <person name="Kildgaard S."/>
            <person name="Isbrandt T."/>
            <person name="Kuo A."/>
            <person name="Sato A."/>
            <person name="Lyhne E.K."/>
            <person name="Kogle M.E."/>
            <person name="Wiebenga A."/>
            <person name="Kun R.S."/>
            <person name="Lubbers R.J."/>
            <person name="Makela M.R."/>
            <person name="Barry K."/>
            <person name="Chovatia M."/>
            <person name="Clum A."/>
            <person name="Daum C."/>
            <person name="Haridas S."/>
            <person name="He G."/>
            <person name="LaButti K."/>
            <person name="Lipzen A."/>
            <person name="Mondo S."/>
            <person name="Riley R."/>
            <person name="Salamov A."/>
            <person name="Simmons B.A."/>
            <person name="Magnuson J.K."/>
            <person name="Henrissat B."/>
            <person name="Mortensen U.H."/>
            <person name="Larsen T.O."/>
            <person name="Devries R.P."/>
            <person name="Grigoriev I.V."/>
            <person name="Machida M."/>
            <person name="Baker S.E."/>
            <person name="Andersen M.R."/>
        </authorList>
    </citation>
    <scope>NUCLEOTIDE SEQUENCE [LARGE SCALE GENOMIC DNA]</scope>
    <source>
        <strain evidence="2">CBS 130017</strain>
    </source>
</reference>
<dbReference type="EMBL" id="ML741794">
    <property type="protein sequence ID" value="KAE8327196.1"/>
    <property type="molecule type" value="Genomic_DNA"/>
</dbReference>
<dbReference type="InterPro" id="IPR052030">
    <property type="entry name" value="Peptidase_M20/M20A_hydrolases"/>
</dbReference>
<sequence>MREYGQDGDSLVPQTLGGSTDIGNVSYVLPTMHVLFSISAQNKYFPHEVRFAAVAGTNEALKQAVTTGKGHAFLCWDCLSDDRFFADVKGNFEQKIAEAEAA</sequence>
<dbReference type="GO" id="GO:0016805">
    <property type="term" value="F:dipeptidase activity"/>
    <property type="evidence" value="ECO:0007669"/>
    <property type="project" value="TreeGrafter"/>
</dbReference>
<protein>
    <submittedName>
        <fullName evidence="1">Uncharacterized protein</fullName>
    </submittedName>
</protein>
<proteinExistence type="predicted"/>
<evidence type="ECO:0000313" key="2">
    <source>
        <dbReference type="Proteomes" id="UP000325945"/>
    </source>
</evidence>